<keyword evidence="2" id="KW-1185">Reference proteome</keyword>
<protein>
    <submittedName>
        <fullName evidence="1">Uncharacterized protein</fullName>
    </submittedName>
</protein>
<evidence type="ECO:0000313" key="1">
    <source>
        <dbReference type="EMBL" id="GIQ82952.1"/>
    </source>
</evidence>
<organism evidence="1 2">
    <name type="scientific">Kipferlia bialata</name>
    <dbReference type="NCBI Taxonomy" id="797122"/>
    <lineage>
        <taxon>Eukaryota</taxon>
        <taxon>Metamonada</taxon>
        <taxon>Carpediemonas-like organisms</taxon>
        <taxon>Kipferlia</taxon>
    </lineage>
</organism>
<dbReference type="AlphaFoldDB" id="A0A9K3CU35"/>
<name>A0A9K3CU35_9EUKA</name>
<evidence type="ECO:0000313" key="2">
    <source>
        <dbReference type="Proteomes" id="UP000265618"/>
    </source>
</evidence>
<reference evidence="1 2" key="1">
    <citation type="journal article" date="2018" name="PLoS ONE">
        <title>The draft genome of Kipferlia bialata reveals reductive genome evolution in fornicate parasites.</title>
        <authorList>
            <person name="Tanifuji G."/>
            <person name="Takabayashi S."/>
            <person name="Kume K."/>
            <person name="Takagi M."/>
            <person name="Nakayama T."/>
            <person name="Kamikawa R."/>
            <person name="Inagaki Y."/>
            <person name="Hashimoto T."/>
        </authorList>
    </citation>
    <scope>NUCLEOTIDE SEQUENCE [LARGE SCALE GENOMIC DNA]</scope>
    <source>
        <strain evidence="1">NY0173</strain>
    </source>
</reference>
<dbReference type="EMBL" id="BDIP01000871">
    <property type="protein sequence ID" value="GIQ82952.1"/>
    <property type="molecule type" value="Genomic_DNA"/>
</dbReference>
<feature type="non-terminal residue" evidence="1">
    <location>
        <position position="1"/>
    </location>
</feature>
<sequence length="289" mass="32441">RHPSMISYAGMRDKRGQRLKPVPFSDVSLNGDKCNQTQVVASYLSTFFVVVDMYLTGNVNDYGYALKEPFERFSPSPIDIIAFMERTGQVQPTAASVRQYTQFEEAPLTPPLPLSCLLNTVPAVGLRFCLERPLWNKVRVSAGWTHKEMSEQQRKKVPTRVVDTLAPGFTPERVQFLPEEAQQRMVDVITKVSPLYNTQGSDHLLVHSRAQPPAWLLSSGFTRQVRDATGLLEPSRVPREHASSISVTSRAYVHESNAPRVALPLTPGEIQSIEDTRAGRQQFTQVCKM</sequence>
<comment type="caution">
    <text evidence="1">The sequence shown here is derived from an EMBL/GenBank/DDBJ whole genome shotgun (WGS) entry which is preliminary data.</text>
</comment>
<gene>
    <name evidence="1" type="ORF">KIPB_004185</name>
</gene>
<accession>A0A9K3CU35</accession>
<dbReference type="Proteomes" id="UP000265618">
    <property type="component" value="Unassembled WGS sequence"/>
</dbReference>
<proteinExistence type="predicted"/>